<proteinExistence type="predicted"/>
<dbReference type="RefSeq" id="WP_135030754.1">
    <property type="nucleotide sequence ID" value="NZ_BMLA01000013.1"/>
</dbReference>
<comment type="caution">
    <text evidence="1">The sequence shown here is derived from an EMBL/GenBank/DDBJ whole genome shotgun (WGS) entry which is preliminary data.</text>
</comment>
<evidence type="ECO:0000313" key="1">
    <source>
        <dbReference type="EMBL" id="MBB4883988.1"/>
    </source>
</evidence>
<dbReference type="Proteomes" id="UP000560081">
    <property type="component" value="Unassembled WGS sequence"/>
</dbReference>
<accession>A0A4Y8WW32</accession>
<sequence length="65" mass="6856">MTDVPNSPEHVDKTPRVLTLEEARAALGGCDADAADLLVIRLGPTCARVLASSVAEWVSRARPDA</sequence>
<reference evidence="1 2" key="1">
    <citation type="submission" date="2020-08" db="EMBL/GenBank/DDBJ databases">
        <title>Sequencing the genomes of 1000 actinobacteria strains.</title>
        <authorList>
            <person name="Klenk H.-P."/>
        </authorList>
    </citation>
    <scope>NUCLEOTIDE SEQUENCE [LARGE SCALE GENOMIC DNA]</scope>
    <source>
        <strain evidence="1 2">DSM 19079</strain>
    </source>
</reference>
<gene>
    <name evidence="1" type="ORF">BJ976_002396</name>
</gene>
<protein>
    <submittedName>
        <fullName evidence="1">Uncharacterized protein</fullName>
    </submittedName>
</protein>
<dbReference type="AlphaFoldDB" id="A0A4Y8WW32"/>
<keyword evidence="2" id="KW-1185">Reference proteome</keyword>
<name>A0A4Y8WW32_9MICC</name>
<evidence type="ECO:0000313" key="2">
    <source>
        <dbReference type="Proteomes" id="UP000560081"/>
    </source>
</evidence>
<dbReference type="EMBL" id="JACHMC010000002">
    <property type="protein sequence ID" value="MBB4883988.1"/>
    <property type="molecule type" value="Genomic_DNA"/>
</dbReference>
<organism evidence="1 2">
    <name type="scientific">Micrococcus flavus</name>
    <dbReference type="NCBI Taxonomy" id="384602"/>
    <lineage>
        <taxon>Bacteria</taxon>
        <taxon>Bacillati</taxon>
        <taxon>Actinomycetota</taxon>
        <taxon>Actinomycetes</taxon>
        <taxon>Micrococcales</taxon>
        <taxon>Micrococcaceae</taxon>
        <taxon>Micrococcus</taxon>
    </lineage>
</organism>